<dbReference type="PANTHER" id="PTHR36766:SF44">
    <property type="entry name" value="NBS-CODING RESISTANCE GENE ANALOG"/>
    <property type="match status" value="1"/>
</dbReference>
<dbReference type="InterPro" id="IPR027417">
    <property type="entry name" value="P-loop_NTPase"/>
</dbReference>
<protein>
    <recommendedName>
        <fullName evidence="3">NB-ARC domain-containing protein</fullName>
    </recommendedName>
</protein>
<evidence type="ECO:0000259" key="3">
    <source>
        <dbReference type="Pfam" id="PF00931"/>
    </source>
</evidence>
<evidence type="ECO:0000313" key="4">
    <source>
        <dbReference type="EMBL" id="KAH0758028.1"/>
    </source>
</evidence>
<dbReference type="InterPro" id="IPR002182">
    <property type="entry name" value="NB-ARC"/>
</dbReference>
<dbReference type="Gene3D" id="3.40.50.300">
    <property type="entry name" value="P-loop containing nucleotide triphosphate hydrolases"/>
    <property type="match status" value="1"/>
</dbReference>
<gene>
    <name evidence="4" type="ORF">KY290_021521</name>
</gene>
<dbReference type="SUPFAM" id="SSF52540">
    <property type="entry name" value="P-loop containing nucleoside triphosphate hydrolases"/>
    <property type="match status" value="1"/>
</dbReference>
<dbReference type="Gene3D" id="1.10.8.430">
    <property type="entry name" value="Helical domain of apoptotic protease-activating factors"/>
    <property type="match status" value="1"/>
</dbReference>
<dbReference type="PRINTS" id="PR00364">
    <property type="entry name" value="DISEASERSIST"/>
</dbReference>
<dbReference type="Proteomes" id="UP000826656">
    <property type="component" value="Unassembled WGS sequence"/>
</dbReference>
<dbReference type="InterPro" id="IPR042197">
    <property type="entry name" value="Apaf_helical"/>
</dbReference>
<sequence length="274" mass="31189">MAHASLCRSCSGEPKFIPIVGMGVIGKTIVAKKVYNDVSIHSHYDVRAWATVSQQHNGKRYFPNQNNGSRILVTTRNNEMAFYADIENLSLHMDFMDQDNSWNLFKTAAFVNEALPYEFETIGKQIAEKCHGLPLTIVVVSGHLKSKRAIEDWESIANDVKSFVTSDHDKQCSHMAEGFVNLENDLEDEAEKCLQHLINRVLLTPSHYQLTDDNDKNHLLKRTHSVFFSGHFVSVFILKSEVIHFKFLKILDLSKCKSFTRNTQGVEVDPTWTS</sequence>
<feature type="domain" description="NB-ARC" evidence="3">
    <location>
        <begin position="11"/>
        <end position="57"/>
    </location>
</feature>
<keyword evidence="1" id="KW-0433">Leucine-rich repeat</keyword>
<reference evidence="4 5" key="1">
    <citation type="journal article" date="2021" name="bioRxiv">
        <title>Chromosome-scale and haplotype-resolved genome assembly of a tetraploid potato cultivar.</title>
        <authorList>
            <person name="Sun H."/>
            <person name="Jiao W.-B."/>
            <person name="Krause K."/>
            <person name="Campoy J.A."/>
            <person name="Goel M."/>
            <person name="Folz-Donahue K."/>
            <person name="Kukat C."/>
            <person name="Huettel B."/>
            <person name="Schneeberger K."/>
        </authorList>
    </citation>
    <scope>NUCLEOTIDE SEQUENCE [LARGE SCALE GENOMIC DNA]</scope>
    <source>
        <strain evidence="4">SolTubOtavaFocal</strain>
        <tissue evidence="4">Leaves</tissue>
    </source>
</reference>
<evidence type="ECO:0000313" key="5">
    <source>
        <dbReference type="Proteomes" id="UP000826656"/>
    </source>
</evidence>
<name>A0ABQ7V1T7_SOLTU</name>
<dbReference type="PANTHER" id="PTHR36766">
    <property type="entry name" value="PLANT BROAD-SPECTRUM MILDEW RESISTANCE PROTEIN RPW8"/>
    <property type="match status" value="1"/>
</dbReference>
<dbReference type="EMBL" id="JAIVGD010000015">
    <property type="protein sequence ID" value="KAH0758028.1"/>
    <property type="molecule type" value="Genomic_DNA"/>
</dbReference>
<comment type="caution">
    <text evidence="4">The sequence shown here is derived from an EMBL/GenBank/DDBJ whole genome shotgun (WGS) entry which is preliminary data.</text>
</comment>
<dbReference type="Pfam" id="PF00931">
    <property type="entry name" value="NB-ARC"/>
    <property type="match status" value="2"/>
</dbReference>
<evidence type="ECO:0000256" key="1">
    <source>
        <dbReference type="ARBA" id="ARBA00022614"/>
    </source>
</evidence>
<feature type="domain" description="NB-ARC" evidence="3">
    <location>
        <begin position="61"/>
        <end position="113"/>
    </location>
</feature>
<organism evidence="4 5">
    <name type="scientific">Solanum tuberosum</name>
    <name type="common">Potato</name>
    <dbReference type="NCBI Taxonomy" id="4113"/>
    <lineage>
        <taxon>Eukaryota</taxon>
        <taxon>Viridiplantae</taxon>
        <taxon>Streptophyta</taxon>
        <taxon>Embryophyta</taxon>
        <taxon>Tracheophyta</taxon>
        <taxon>Spermatophyta</taxon>
        <taxon>Magnoliopsida</taxon>
        <taxon>eudicotyledons</taxon>
        <taxon>Gunneridae</taxon>
        <taxon>Pentapetalae</taxon>
        <taxon>asterids</taxon>
        <taxon>lamiids</taxon>
        <taxon>Solanales</taxon>
        <taxon>Solanaceae</taxon>
        <taxon>Solanoideae</taxon>
        <taxon>Solaneae</taxon>
        <taxon>Solanum</taxon>
    </lineage>
</organism>
<keyword evidence="2" id="KW-0611">Plant defense</keyword>
<accession>A0ABQ7V1T7</accession>
<proteinExistence type="predicted"/>
<keyword evidence="5" id="KW-1185">Reference proteome</keyword>
<evidence type="ECO:0000256" key="2">
    <source>
        <dbReference type="ARBA" id="ARBA00022821"/>
    </source>
</evidence>